<name>A0A397JH81_9GLOM</name>
<gene>
    <name evidence="2" type="ORF">Glove_42g25</name>
</gene>
<accession>A0A397JH81</accession>
<organism evidence="2 3">
    <name type="scientific">Diversispora epigaea</name>
    <dbReference type="NCBI Taxonomy" id="1348612"/>
    <lineage>
        <taxon>Eukaryota</taxon>
        <taxon>Fungi</taxon>
        <taxon>Fungi incertae sedis</taxon>
        <taxon>Mucoromycota</taxon>
        <taxon>Glomeromycotina</taxon>
        <taxon>Glomeromycetes</taxon>
        <taxon>Diversisporales</taxon>
        <taxon>Diversisporaceae</taxon>
        <taxon>Diversispora</taxon>
    </lineage>
</organism>
<sequence length="679" mass="79247">MDRMDLDPPNASENTELIQFNKILDEFCKNIIEAKEQADLINAKNQDLINFECNHQAVAKLIQWFVESEQGIENLRKQIENDQHTEVVEYYQRIREILSNAKQRLPVEQLQEFDQLVREINNFIDYTNQKVNHFQQEQYLNKQKEQVIKTIFSYANQIVDKFQSNVSSLLNEELVNNDTIIARYTQLVEWGNDDTIITRYTQLAERLKGFVEDINAKNAKEQVIQFNNSLPIEGQNDHLKTIELDSDISNTNQNVSNIQCKVNNDLNKGKENDKQMIKLRDKVQNLHVKNKNLETELKSRNQIIQNLMNAHASLRAEAAKYQSALGEATNKGKENDKQMIKLRDKVQDLHVKNKNLETELKSRDQIIQNLMNAHASLRAEAAKYQSALGEATNKGKENDKQMIKLRDKVQNLHVKNKNLETELKSRDQIIQNLMNAHASLRAEAAAKYQSALGEATTFRLDDHDHNNVGRLANDIEDLKYQLENFCTLKKTKIEDMKVKRLLSKYHCSTEKPNKNLIKGVLQRCIIEMIIKKVDKHFKTDEENKQSLETKLVSTTDKILEYMKSFSTHRVGVDEITKAAPIKLRQLVYAVLGNRGFFKENDESENQFIMQLRNEVVTEINQYREVTDTVKKNIIESMAIEIIRQIIMIFFFRFKIQEPVMEYKWFENSEKIDTEFMEGL</sequence>
<keyword evidence="1" id="KW-0175">Coiled coil</keyword>
<dbReference type="AlphaFoldDB" id="A0A397JH81"/>
<keyword evidence="3" id="KW-1185">Reference proteome</keyword>
<protein>
    <submittedName>
        <fullName evidence="2">Uncharacterized protein</fullName>
    </submittedName>
</protein>
<comment type="caution">
    <text evidence="2">The sequence shown here is derived from an EMBL/GenBank/DDBJ whole genome shotgun (WGS) entry which is preliminary data.</text>
</comment>
<dbReference type="OrthoDB" id="2448367at2759"/>
<evidence type="ECO:0000313" key="3">
    <source>
        <dbReference type="Proteomes" id="UP000266861"/>
    </source>
</evidence>
<dbReference type="Proteomes" id="UP000266861">
    <property type="component" value="Unassembled WGS sequence"/>
</dbReference>
<proteinExistence type="predicted"/>
<reference evidence="2 3" key="1">
    <citation type="submission" date="2018-08" db="EMBL/GenBank/DDBJ databases">
        <title>Genome and evolution of the arbuscular mycorrhizal fungus Diversispora epigaea (formerly Glomus versiforme) and its bacterial endosymbionts.</title>
        <authorList>
            <person name="Sun X."/>
            <person name="Fei Z."/>
            <person name="Harrison M."/>
        </authorList>
    </citation>
    <scope>NUCLEOTIDE SEQUENCE [LARGE SCALE GENOMIC DNA]</scope>
    <source>
        <strain evidence="2 3">IT104</strain>
    </source>
</reference>
<dbReference type="EMBL" id="PQFF01000040">
    <property type="protein sequence ID" value="RHZ86927.1"/>
    <property type="molecule type" value="Genomic_DNA"/>
</dbReference>
<feature type="coiled-coil region" evidence="1">
    <location>
        <begin position="276"/>
        <end position="436"/>
    </location>
</feature>
<evidence type="ECO:0000256" key="1">
    <source>
        <dbReference type="SAM" id="Coils"/>
    </source>
</evidence>
<evidence type="ECO:0000313" key="2">
    <source>
        <dbReference type="EMBL" id="RHZ86927.1"/>
    </source>
</evidence>